<evidence type="ECO:0000313" key="2">
    <source>
        <dbReference type="EMBL" id="TGY89047.1"/>
    </source>
</evidence>
<comment type="caution">
    <text evidence="2">The sequence shown here is derived from an EMBL/GenBank/DDBJ whole genome shotgun (WGS) entry which is preliminary data.</text>
</comment>
<dbReference type="SUPFAM" id="SSF52402">
    <property type="entry name" value="Adenine nucleotide alpha hydrolases-like"/>
    <property type="match status" value="1"/>
</dbReference>
<dbReference type="AlphaFoldDB" id="A0A4S2H0I9"/>
<dbReference type="Pfam" id="PF00582">
    <property type="entry name" value="Usp"/>
    <property type="match status" value="1"/>
</dbReference>
<dbReference type="InterPro" id="IPR006016">
    <property type="entry name" value="UspA"/>
</dbReference>
<keyword evidence="3" id="KW-1185">Reference proteome</keyword>
<dbReference type="RefSeq" id="WP_135995585.1">
    <property type="nucleotide sequence ID" value="NZ_CP071057.1"/>
</dbReference>
<evidence type="ECO:0000259" key="1">
    <source>
        <dbReference type="Pfam" id="PF00582"/>
    </source>
</evidence>
<dbReference type="Gene3D" id="3.40.50.620">
    <property type="entry name" value="HUPs"/>
    <property type="match status" value="1"/>
</dbReference>
<evidence type="ECO:0000313" key="3">
    <source>
        <dbReference type="Proteomes" id="UP000308054"/>
    </source>
</evidence>
<sequence length="157" mass="17006">MDDVRKFLVIADASEESATAAYFAARRAKHSGGRVTLLAVIEPSNFEHWLGVGETMRREATEMAENALESLAEEVEAVTGGRPEMILREGELLPTLRAVIEEDERIAILVLAAAKADDAPGPLISTLARGRGLFTGRRIPVTVVPGTLSREEIDRLA</sequence>
<dbReference type="EMBL" id="SRXW01000002">
    <property type="protein sequence ID" value="TGY89047.1"/>
    <property type="molecule type" value="Genomic_DNA"/>
</dbReference>
<name>A0A4S2H0I9_9PROT</name>
<dbReference type="OrthoDB" id="9813682at2"/>
<accession>A0A4S2H0I9</accession>
<dbReference type="InterPro" id="IPR014729">
    <property type="entry name" value="Rossmann-like_a/b/a_fold"/>
</dbReference>
<dbReference type="CDD" id="cd00293">
    <property type="entry name" value="USP-like"/>
    <property type="match status" value="1"/>
</dbReference>
<feature type="domain" description="UspA" evidence="1">
    <location>
        <begin position="5"/>
        <end position="115"/>
    </location>
</feature>
<organism evidence="2 3">
    <name type="scientific">Marinicauda algicola</name>
    <dbReference type="NCBI Taxonomy" id="2029849"/>
    <lineage>
        <taxon>Bacteria</taxon>
        <taxon>Pseudomonadati</taxon>
        <taxon>Pseudomonadota</taxon>
        <taxon>Alphaproteobacteria</taxon>
        <taxon>Maricaulales</taxon>
        <taxon>Maricaulaceae</taxon>
        <taxon>Marinicauda</taxon>
    </lineage>
</organism>
<reference evidence="2 3" key="1">
    <citation type="journal article" date="2017" name="Int. J. Syst. Evol. Microbiol.">
        <title>Marinicauda algicola sp. nov., isolated from a marine red alga Rhodosorus marinus.</title>
        <authorList>
            <person name="Jeong S.E."/>
            <person name="Jeon S.H."/>
            <person name="Chun B.H."/>
            <person name="Kim D.W."/>
            <person name="Jeon C.O."/>
        </authorList>
    </citation>
    <scope>NUCLEOTIDE SEQUENCE [LARGE SCALE GENOMIC DNA]</scope>
    <source>
        <strain evidence="2 3">JCM 31718</strain>
    </source>
</reference>
<proteinExistence type="predicted"/>
<protein>
    <submittedName>
        <fullName evidence="2">Universal stress protein</fullName>
    </submittedName>
</protein>
<dbReference type="Proteomes" id="UP000308054">
    <property type="component" value="Unassembled WGS sequence"/>
</dbReference>
<gene>
    <name evidence="2" type="ORF">E5163_07925</name>
</gene>